<feature type="domain" description="EGF-like" evidence="15">
    <location>
        <begin position="1302"/>
        <end position="1339"/>
    </location>
</feature>
<keyword evidence="5 13" id="KW-0472">Membrane</keyword>
<dbReference type="Pfam" id="PF02469">
    <property type="entry name" value="Fasciclin"/>
    <property type="match status" value="6"/>
</dbReference>
<feature type="compositionally biased region" description="Polar residues" evidence="12">
    <location>
        <begin position="926"/>
        <end position="935"/>
    </location>
</feature>
<dbReference type="PROSITE" id="PS50213">
    <property type="entry name" value="FAS1"/>
    <property type="match status" value="7"/>
</dbReference>
<gene>
    <name evidence="19" type="primary">STAB1</name>
</gene>
<dbReference type="InterPro" id="IPR056806">
    <property type="entry name" value="EGF_STAB1-2"/>
</dbReference>
<evidence type="ECO:0000256" key="14">
    <source>
        <dbReference type="SAM" id="SignalP"/>
    </source>
</evidence>
<feature type="domain" description="EGF-like" evidence="15">
    <location>
        <begin position="2095"/>
        <end position="2135"/>
    </location>
</feature>
<dbReference type="Pfam" id="PF00193">
    <property type="entry name" value="Xlink"/>
    <property type="match status" value="1"/>
</dbReference>
<evidence type="ECO:0000313" key="18">
    <source>
        <dbReference type="Proteomes" id="UP001652580"/>
    </source>
</evidence>
<evidence type="ECO:0000259" key="15">
    <source>
        <dbReference type="PROSITE" id="PS50026"/>
    </source>
</evidence>
<dbReference type="InterPro" id="IPR016186">
    <property type="entry name" value="C-type_lectin-like/link_sf"/>
</dbReference>
<feature type="disulfide bond" evidence="10">
    <location>
        <begin position="1924"/>
        <end position="1933"/>
    </location>
</feature>
<dbReference type="PROSITE" id="PS50026">
    <property type="entry name" value="EGF_3"/>
    <property type="match status" value="13"/>
</dbReference>
<dbReference type="SMART" id="SM00445">
    <property type="entry name" value="LINK"/>
    <property type="match status" value="1"/>
</dbReference>
<dbReference type="CDD" id="cd00055">
    <property type="entry name" value="EGF_Lam"/>
    <property type="match status" value="1"/>
</dbReference>
<dbReference type="Gene3D" id="2.10.25.10">
    <property type="entry name" value="Laminin"/>
    <property type="match status" value="7"/>
</dbReference>
<dbReference type="InterPro" id="IPR002049">
    <property type="entry name" value="LE_dom"/>
</dbReference>
<feature type="disulfide bond" evidence="10">
    <location>
        <begin position="184"/>
        <end position="193"/>
    </location>
</feature>
<sequence length="2610" mass="278475">MAGPWDHHLLCLLALCLAGSSFIGGQKVQSRRCDMKTKFVTHIPCTPCPAIKKRVCPSGWLREFPEKISQDCRYEVQLGDSLLSMSGCSLECSKDVVQKACCPGYWGSQCYECPGGAETPCNSHGTCLDGIDRNGTCVCQENFSGSACQECRDPNRFGPACQSVCSCVHGVCRHGPLGDGSCLCFAGFTGPHCDQELPVCQALNCPQNSQCSAEAPTCSCLPGHTQQGGECLAPDPCQPSPCSPVAQCSVSPRGQAQCRCPENYHGDGTVCLPQDPCTTNNGGCPSNSTLCLYKRPGQATCSCKPGLVSTNHNASAGCFAYCFPYSCDRSATCQVTPDGKTSCVCKEGEVGDGRACYGHLLHEVQKASQTSMTLLRLRVAFAMLDQGCREILSTSGPFTVLAPSISSRTMNASLAQQLCRQHIIAGQHMLEESGTQPTRRWWTLAGQEITVTFSRFRQKYTYKYKDQPQQTFTIHKANYPAANGIFHVVTALRWQPPPELPEDPKRTIGQILASTEAFTRFETILENCGLPSFLDGPGPFTVFAPSNEAVDGLRDGRLVYLFTAGLSKLQELVRYHVYSHGQLTVEKLISKGRVLTMANQVLAVNISEEGRILLGPEGVPLRRVGVLAANGVIHMLEGILLPPTILPILPKLCNEEQHKVVAGSCVDCQALNTSMCPPNSVKLDISPEECVYIHDPTGLNVLKKGCAHYCNQTILKPGCCKGFFGPDCVQCPGGFSNPCYGKGNCSDGVQGSGACLCFPDYKGIACHICSNPNKHGDQCREGVSVSMALRVTASPAHPATPALAQTVADARRMLSVSLGPQAPTTAHATRAGVGTVVSAWPSTSVSWMCEAAATLTPSAAMWDPGRASAPASWDSRGTATCAVPLTPAGQATVAAMIWPPAGQWEEVSGSAHAPLAMGVMASAATETSSKSWRQMPTSPSSTSGSSRVTALVPSESAIRRLSPEDQAFWLQPRMLPQVVRAHFLQGALSEEELARLDGQSVATLSPTARWEIHNISGRVWVQNASVDVADLLATNGVLHVLSQVLLPPRGDVLGGQGLLQQLDSVPAFRLFRELLQRHRLVPQIEAATAYTIFVPTNHSLEAQANSSGLDLDVVRHHVILGEALSTEALRRGGHRNSLLGPVHWLVFYNHSGQPEVNHVPLEGPVLEAPGRSLFGLSGVLTVGSSRCLHSHAEALREKCVNCTRKFRCTQGYQLEDTPKKSCVYRSGYSFSRGCSYTCAKKIQVPDCCPGFFGTLCEPCPGGLGGVCSGHGQCQDRLLGSGECRCHEGFHGTACEMCELGRYGPNCTGVCDCAHGLCQEGLRGDGSCVCNVGWQGLRCDQKITGPQCPQKCDPNANCVQDSAAAPACVCAAGYSGDGIYCAVVDPCAHDHGGCSPHANCTNVAPGQRTCTCLDGYTGDGELCQEVNSCLIHHGGCHMHAECIPTGPQQVSCSCREGYSGDGIRTCVLLDPCSQNNGGCSPYAVCKSTGDGQRMCTCDAVHTVGDGFTCRARVGLELLRDKHASFFSLHLLEYKELKGNGPFTIFVPHADLMTNLSQDELARIRANRQLVFRYHVAGCRQLRSQELLEEGYATTLSGHPLRFSEREGSIYINDFARMVSSDHVAVNGVLHFIDRVLLPPEALHWEPDAAPIPRRNFTAAAESFGYKIFSGLVTMAGLLPLLRDSFHRPFTMLWPTDSALQALPPDRQVWLYHKDHRDKLAAILRGHVIRNVEALASDLPNLGPLRTMHGTLISFSCSRARPGELTVGEEDARIVQRHLPFEGGLAYGIDQLLEPPGLGARCDRFETRPLWLKVCSICGLEPPCPEGSQEQGSPEACWRYFSKFWTSPPLHSLALRSVWARPSHWGQPQGLGRGCYRNCVTTTWKPSCCPGHYGSECRACPGGASSPCNGHGTCMDGMSGSGYCRCRSRFAGMACELCAPGAFGPLCQACNCTSHGHCDEGLGGSGSCFCDEGWTGPHCEVQLGEWALCLCPPCTLVYTCTHQCMPQLHTEVEGGLGGQPLTWMCGVGPGGQSCSLCVLHPAHPRPCAALATAVSAAWATKGMAARAQVSGNVRWEAPLPSPPLLSPGPTTLSLPPVVDLCQDGRGGCSEHANCSQVGTVVTCTCLPDYEGDGWSCRARNPCEDGHRGGCSEHADCLSTGPNTRRCACHAGYVGDGLQCLEEPEPPVDRCLDQPPPCHVDAVCTDLHFQEKRAGVFHLQAPSGPYSLNFSQAEAACGAQGAVLASLPQLSAAQQLGLHLCLVGWLANGSAAHPVVFPAADCGDGQVGVVSLGARENLSERWDAYCYRMQDVACQCRDGFVGDGASVCNGKLLDVLATTANFSTFYGVCRGPGSGPGGWYSRDPCGESLPTTLSPPSQMLLGYANATPRGLDFLDFLDDELTYKTLFVPVNEGFMDNLTLSGPDLELHASNTTFLSTNASQGTLLPAHSGLSLIISDTGPDNSSQAPVVPGAVVVSHVIVWDIVAFNGIIHTLASPLLAPPQPRAVVAPEARPVAAGAGAVVAAGVLLGLAAGALYLRARSRSAGFGFSAFQAEDDAADDFSPWQEGTSPTLVSVPNPVFGSHDAFCEPFDSSPQDSLLEDDFPDTQRILEVK</sequence>
<feature type="disulfide bond" evidence="10">
    <location>
        <begin position="757"/>
        <end position="766"/>
    </location>
</feature>
<evidence type="ECO:0000256" key="10">
    <source>
        <dbReference type="PROSITE-ProRule" id="PRU00076"/>
    </source>
</evidence>
<feature type="domain" description="EGF-like" evidence="15">
    <location>
        <begin position="1343"/>
        <end position="1381"/>
    </location>
</feature>
<dbReference type="SMART" id="SM00179">
    <property type="entry name" value="EGF_CA"/>
    <property type="match status" value="4"/>
</dbReference>
<keyword evidence="18" id="KW-1185">Reference proteome</keyword>
<dbReference type="SUPFAM" id="SSF56436">
    <property type="entry name" value="C-type lectin-like"/>
    <property type="match status" value="1"/>
</dbReference>
<evidence type="ECO:0000256" key="6">
    <source>
        <dbReference type="ARBA" id="ARBA00023157"/>
    </source>
</evidence>
<dbReference type="Gene3D" id="3.10.100.10">
    <property type="entry name" value="Mannose-Binding Protein A, subunit A"/>
    <property type="match status" value="1"/>
</dbReference>
<keyword evidence="14" id="KW-0732">Signal</keyword>
<evidence type="ECO:0000256" key="5">
    <source>
        <dbReference type="ARBA" id="ARBA00023136"/>
    </source>
</evidence>
<feature type="disulfide bond" evidence="10">
    <location>
        <begin position="1285"/>
        <end position="1294"/>
    </location>
</feature>
<evidence type="ECO:0000256" key="7">
    <source>
        <dbReference type="ARBA" id="ARBA00023170"/>
    </source>
</evidence>
<feature type="domain" description="EGF-like" evidence="15">
    <location>
        <begin position="157"/>
        <end position="194"/>
    </location>
</feature>
<feature type="domain" description="EGF-like" evidence="15">
    <location>
        <begin position="1257"/>
        <end position="1295"/>
    </location>
</feature>
<evidence type="ECO:0000256" key="4">
    <source>
        <dbReference type="ARBA" id="ARBA00022989"/>
    </source>
</evidence>
<feature type="disulfide bond" evidence="10">
    <location>
        <begin position="165"/>
        <end position="182"/>
    </location>
</feature>
<feature type="disulfide bond" evidence="10">
    <location>
        <begin position="139"/>
        <end position="148"/>
    </location>
</feature>
<feature type="domain" description="EGF-like" evidence="15">
    <location>
        <begin position="1382"/>
        <end position="1423"/>
    </location>
</feature>
<feature type="disulfide bond" evidence="11">
    <location>
        <begin position="2234"/>
        <end position="2303"/>
    </location>
</feature>
<dbReference type="PROSITE" id="PS01186">
    <property type="entry name" value="EGF_2"/>
    <property type="match status" value="7"/>
</dbReference>
<evidence type="ECO:0000256" key="12">
    <source>
        <dbReference type="SAM" id="MobiDB-lite"/>
    </source>
</evidence>
<dbReference type="InterPro" id="IPR016187">
    <property type="entry name" value="CTDL_fold"/>
</dbReference>
<dbReference type="Pfam" id="PF24887">
    <property type="entry name" value="EGF_STAB1-2"/>
    <property type="match status" value="1"/>
</dbReference>
<evidence type="ECO:0000259" key="16">
    <source>
        <dbReference type="PROSITE" id="PS50213"/>
    </source>
</evidence>
<feature type="chain" id="PRO_5046922153" evidence="14">
    <location>
        <begin position="26"/>
        <end position="2610"/>
    </location>
</feature>
<keyword evidence="9" id="KW-0424">Laminin EGF-like domain</keyword>
<feature type="domain" description="EGF-like" evidence="15">
    <location>
        <begin position="1941"/>
        <end position="1978"/>
    </location>
</feature>
<feature type="domain" description="FAS1" evidence="16">
    <location>
        <begin position="1651"/>
        <end position="1791"/>
    </location>
</feature>
<keyword evidence="8" id="KW-0325">Glycoprotein</keyword>
<dbReference type="PROSITE" id="PS50963">
    <property type="entry name" value="LINK_2"/>
    <property type="match status" value="1"/>
</dbReference>
<dbReference type="PROSITE" id="PS01241">
    <property type="entry name" value="LINK_1"/>
    <property type="match status" value="1"/>
</dbReference>
<evidence type="ECO:0000256" key="13">
    <source>
        <dbReference type="SAM" id="Phobius"/>
    </source>
</evidence>
<keyword evidence="7" id="KW-0675">Receptor</keyword>
<evidence type="ECO:0000313" key="19">
    <source>
        <dbReference type="RefSeq" id="XP_057410899.1"/>
    </source>
</evidence>
<dbReference type="PANTHER" id="PTHR24038:SF8">
    <property type="entry name" value="STABILIN-1"/>
    <property type="match status" value="1"/>
</dbReference>
<feature type="domain" description="EGF-like" evidence="15">
    <location>
        <begin position="1424"/>
        <end position="1466"/>
    </location>
</feature>
<dbReference type="RefSeq" id="XP_057410899.1">
    <property type="nucleotide sequence ID" value="XM_057554916.1"/>
</dbReference>
<evidence type="ECO:0000256" key="3">
    <source>
        <dbReference type="ARBA" id="ARBA00022692"/>
    </source>
</evidence>
<feature type="transmembrane region" description="Helical" evidence="13">
    <location>
        <begin position="2511"/>
        <end position="2534"/>
    </location>
</feature>
<feature type="compositionally biased region" description="Low complexity" evidence="12">
    <location>
        <begin position="936"/>
        <end position="946"/>
    </location>
</feature>
<evidence type="ECO:0000256" key="1">
    <source>
        <dbReference type="ARBA" id="ARBA00004479"/>
    </source>
</evidence>
<feature type="domain" description="EGF-like" evidence="15">
    <location>
        <begin position="1896"/>
        <end position="1934"/>
    </location>
</feature>
<feature type="region of interest" description="Disordered" evidence="12">
    <location>
        <begin position="926"/>
        <end position="948"/>
    </location>
</feature>
<evidence type="ECO:0000256" key="11">
    <source>
        <dbReference type="PROSITE-ProRule" id="PRU00323"/>
    </source>
</evidence>
<dbReference type="GeneID" id="103016959"/>
<feature type="signal peptide" evidence="14">
    <location>
        <begin position="1"/>
        <end position="25"/>
    </location>
</feature>
<feature type="domain" description="Link" evidence="17">
    <location>
        <begin position="2212"/>
        <end position="2305"/>
    </location>
</feature>
<dbReference type="InterPro" id="IPR001881">
    <property type="entry name" value="EGF-like_Ca-bd_dom"/>
</dbReference>
<feature type="domain" description="FAS1" evidence="16">
    <location>
        <begin position="1509"/>
        <end position="1635"/>
    </location>
</feature>
<feature type="disulfide bond" evidence="10">
    <location>
        <begin position="1347"/>
        <end position="1357"/>
    </location>
</feature>
<feature type="disulfide bond" evidence="11">
    <location>
        <begin position="2258"/>
        <end position="2279"/>
    </location>
</feature>
<dbReference type="InterPro" id="IPR000538">
    <property type="entry name" value="Link_dom"/>
</dbReference>
<feature type="domain" description="EGF-like" evidence="15">
    <location>
        <begin position="233"/>
        <end position="272"/>
    </location>
</feature>
<feature type="domain" description="FAS1" evidence="16">
    <location>
        <begin position="2326"/>
        <end position="2494"/>
    </location>
</feature>
<feature type="domain" description="EGF-like" evidence="15">
    <location>
        <begin position="2136"/>
        <end position="2178"/>
    </location>
</feature>
<feature type="domain" description="FAS1" evidence="16">
    <location>
        <begin position="916"/>
        <end position="1045"/>
    </location>
</feature>
<dbReference type="SMART" id="SM00181">
    <property type="entry name" value="EGF"/>
    <property type="match status" value="17"/>
</dbReference>
<keyword evidence="3 13" id="KW-0812">Transmembrane</keyword>
<name>A0ABM3U978_BALAC</name>
<accession>A0ABM3U978</accession>
<feature type="domain" description="FAS1" evidence="16">
    <location>
        <begin position="505"/>
        <end position="640"/>
    </location>
</feature>
<feature type="disulfide bond" evidence="10">
    <location>
        <begin position="1968"/>
        <end position="1977"/>
    </location>
</feature>
<keyword evidence="2 10" id="KW-0245">EGF-like domain</keyword>
<dbReference type="Gene3D" id="2.30.180.10">
    <property type="entry name" value="FAS1 domain"/>
    <property type="match status" value="6"/>
</dbReference>
<dbReference type="SMART" id="SM00180">
    <property type="entry name" value="EGF_Lam"/>
    <property type="match status" value="4"/>
</dbReference>
<dbReference type="InterPro" id="IPR036378">
    <property type="entry name" value="FAS1_dom_sf"/>
</dbReference>
<dbReference type="PANTHER" id="PTHR24038">
    <property type="entry name" value="STABILIN"/>
    <property type="match status" value="1"/>
</dbReference>
<feature type="domain" description="EGF-like" evidence="15">
    <location>
        <begin position="727"/>
        <end position="767"/>
    </location>
</feature>
<feature type="domain" description="FAS1" evidence="16">
    <location>
        <begin position="1055"/>
        <end position="1180"/>
    </location>
</feature>
<dbReference type="SUPFAM" id="SSF57196">
    <property type="entry name" value="EGF/Laminin"/>
    <property type="match status" value="1"/>
</dbReference>
<evidence type="ECO:0000259" key="17">
    <source>
        <dbReference type="PROSITE" id="PS50963"/>
    </source>
</evidence>
<evidence type="ECO:0000256" key="8">
    <source>
        <dbReference type="ARBA" id="ARBA00023180"/>
    </source>
</evidence>
<dbReference type="Gene3D" id="2.90.20.10">
    <property type="entry name" value="Plasmodium vivax P25 domain"/>
    <property type="match status" value="1"/>
</dbReference>
<evidence type="ECO:0000256" key="9">
    <source>
        <dbReference type="ARBA" id="ARBA00023292"/>
    </source>
</evidence>
<dbReference type="InterPro" id="IPR024731">
    <property type="entry name" value="NELL2-like_EGF"/>
</dbReference>
<keyword evidence="6 10" id="KW-1015">Disulfide bond</keyword>
<dbReference type="InterPro" id="IPR000742">
    <property type="entry name" value="EGF"/>
</dbReference>
<proteinExistence type="predicted"/>
<feature type="disulfide bond" evidence="10">
    <location>
        <begin position="1310"/>
        <end position="1327"/>
    </location>
</feature>
<comment type="subcellular location">
    <subcellularLocation>
        <location evidence="1">Membrane</location>
        <topology evidence="1">Single-pass type I membrane protein</topology>
    </subcellularLocation>
</comment>
<evidence type="ECO:0000256" key="2">
    <source>
        <dbReference type="ARBA" id="ARBA00022536"/>
    </source>
</evidence>
<comment type="caution">
    <text evidence="10">Lacks conserved residue(s) required for the propagation of feature annotation.</text>
</comment>
<dbReference type="Pfam" id="PF12947">
    <property type="entry name" value="EGF_3"/>
    <property type="match status" value="3"/>
</dbReference>
<reference evidence="19" key="1">
    <citation type="submission" date="2025-08" db="UniProtKB">
        <authorList>
            <consortium name="RefSeq"/>
        </authorList>
    </citation>
    <scope>IDENTIFICATION</scope>
</reference>
<organism evidence="18 19">
    <name type="scientific">Balaenoptera acutorostrata</name>
    <name type="common">Common minke whale</name>
    <name type="synonym">Balaena rostrata</name>
    <dbReference type="NCBI Taxonomy" id="9767"/>
    <lineage>
        <taxon>Eukaryota</taxon>
        <taxon>Metazoa</taxon>
        <taxon>Chordata</taxon>
        <taxon>Craniata</taxon>
        <taxon>Vertebrata</taxon>
        <taxon>Euteleostomi</taxon>
        <taxon>Mammalia</taxon>
        <taxon>Eutheria</taxon>
        <taxon>Laurasiatheria</taxon>
        <taxon>Artiodactyla</taxon>
        <taxon>Whippomorpha</taxon>
        <taxon>Cetacea</taxon>
        <taxon>Mysticeti</taxon>
        <taxon>Balaenopteridae</taxon>
        <taxon>Balaenoptera</taxon>
    </lineage>
</organism>
<protein>
    <submittedName>
        <fullName evidence="19">Stabilin-1 isoform X5</fullName>
    </submittedName>
</protein>
<dbReference type="Proteomes" id="UP001652580">
    <property type="component" value="Chromosome 10"/>
</dbReference>
<feature type="domain" description="EGF-like" evidence="15">
    <location>
        <begin position="111"/>
        <end position="149"/>
    </location>
</feature>
<keyword evidence="4 13" id="KW-1133">Transmembrane helix</keyword>
<dbReference type="InterPro" id="IPR000782">
    <property type="entry name" value="FAS1_domain"/>
</dbReference>
<feature type="domain" description="FAS1" evidence="16">
    <location>
        <begin position="357"/>
        <end position="493"/>
    </location>
</feature>
<dbReference type="SUPFAM" id="SSF82153">
    <property type="entry name" value="FAS1 domain"/>
    <property type="match status" value="7"/>
</dbReference>
<dbReference type="SMART" id="SM00554">
    <property type="entry name" value="FAS1"/>
    <property type="match status" value="6"/>
</dbReference>
<feature type="disulfide bond" evidence="10">
    <location>
        <begin position="1329"/>
        <end position="1338"/>
    </location>
</feature>
<dbReference type="PROSITE" id="PS00022">
    <property type="entry name" value="EGF_1"/>
    <property type="match status" value="7"/>
</dbReference>